<evidence type="ECO:0000256" key="2">
    <source>
        <dbReference type="SAM" id="Phobius"/>
    </source>
</evidence>
<proteinExistence type="predicted"/>
<dbReference type="AlphaFoldDB" id="A0A4R6IQ15"/>
<dbReference type="EMBL" id="SNWM01000001">
    <property type="protein sequence ID" value="TDO24410.1"/>
    <property type="molecule type" value="Genomic_DNA"/>
</dbReference>
<feature type="transmembrane region" description="Helical" evidence="2">
    <location>
        <begin position="36"/>
        <end position="57"/>
    </location>
</feature>
<evidence type="ECO:0000313" key="4">
    <source>
        <dbReference type="EMBL" id="TDO24410.1"/>
    </source>
</evidence>
<dbReference type="OrthoDB" id="129627at2"/>
<dbReference type="PANTHER" id="PTHR40763:SF5">
    <property type="entry name" value="MEMBRANE PROTEIN"/>
    <property type="match status" value="1"/>
</dbReference>
<protein>
    <submittedName>
        <fullName evidence="4">Cell wall-active antibiotic response 4TMS protein YvqF</fullName>
    </submittedName>
</protein>
<feature type="domain" description="LiaF transmembrane" evidence="3">
    <location>
        <begin position="17"/>
        <end position="107"/>
    </location>
</feature>
<dbReference type="InterPro" id="IPR054331">
    <property type="entry name" value="LiaF_TM"/>
</dbReference>
<feature type="transmembrane region" description="Helical" evidence="2">
    <location>
        <begin position="64"/>
        <end position="82"/>
    </location>
</feature>
<organism evidence="4 5">
    <name type="scientific">Pedobacter duraquae</name>
    <dbReference type="NCBI Taxonomy" id="425511"/>
    <lineage>
        <taxon>Bacteria</taxon>
        <taxon>Pseudomonadati</taxon>
        <taxon>Bacteroidota</taxon>
        <taxon>Sphingobacteriia</taxon>
        <taxon>Sphingobacteriales</taxon>
        <taxon>Sphingobacteriaceae</taxon>
        <taxon>Pedobacter</taxon>
    </lineage>
</organism>
<dbReference type="Proteomes" id="UP000295499">
    <property type="component" value="Unassembled WGS sequence"/>
</dbReference>
<evidence type="ECO:0000259" key="3">
    <source>
        <dbReference type="Pfam" id="PF22570"/>
    </source>
</evidence>
<feature type="region of interest" description="Disordered" evidence="1">
    <location>
        <begin position="114"/>
        <end position="134"/>
    </location>
</feature>
<sequence length="256" mass="28193">MENHINTNQNQSKRLVGGVIMLLVGLIFLLRNLGMYIPGWVFSWSTFLMVIGLCIGFKRNFRGAGWLILFGLGSYFTLGKITDLDFGRSAPAVFLIALGLWIIFKPKGPRKFKRNKEGEFEKPNPEFDFGPAEAQNNQAKSSDRFDIVDTVNIFSGSHQHVFSKNFKGGEVVSVFGGCELNLTQADFEGTIILDVVAIFGGVKMLVPSGWQVKSEITALFGGVDDKRKMQTGDAEPAKIVILQGTAVFGGIEIKSF</sequence>
<evidence type="ECO:0000313" key="5">
    <source>
        <dbReference type="Proteomes" id="UP000295499"/>
    </source>
</evidence>
<feature type="compositionally biased region" description="Basic and acidic residues" evidence="1">
    <location>
        <begin position="115"/>
        <end position="125"/>
    </location>
</feature>
<name>A0A4R6IQ15_9SPHI</name>
<reference evidence="4 5" key="1">
    <citation type="submission" date="2019-03" db="EMBL/GenBank/DDBJ databases">
        <title>Genomic Encyclopedia of Archaeal and Bacterial Type Strains, Phase II (KMG-II): from individual species to whole genera.</title>
        <authorList>
            <person name="Goeker M."/>
        </authorList>
    </citation>
    <scope>NUCLEOTIDE SEQUENCE [LARGE SCALE GENOMIC DNA]</scope>
    <source>
        <strain evidence="4 5">DSM 19034</strain>
    </source>
</reference>
<keyword evidence="2" id="KW-0472">Membrane</keyword>
<accession>A0A4R6IQ15</accession>
<feature type="transmembrane region" description="Helical" evidence="2">
    <location>
        <begin position="12"/>
        <end position="30"/>
    </location>
</feature>
<feature type="transmembrane region" description="Helical" evidence="2">
    <location>
        <begin position="88"/>
        <end position="104"/>
    </location>
</feature>
<dbReference type="Pfam" id="PF22570">
    <property type="entry name" value="LiaF-TM"/>
    <property type="match status" value="1"/>
</dbReference>
<keyword evidence="2" id="KW-1133">Transmembrane helix</keyword>
<dbReference type="RefSeq" id="WP_133552371.1">
    <property type="nucleotide sequence ID" value="NZ_SNWM01000001.1"/>
</dbReference>
<keyword evidence="2" id="KW-0812">Transmembrane</keyword>
<keyword evidence="5" id="KW-1185">Reference proteome</keyword>
<gene>
    <name evidence="4" type="ORF">CLV32_0699</name>
</gene>
<evidence type="ECO:0000256" key="1">
    <source>
        <dbReference type="SAM" id="MobiDB-lite"/>
    </source>
</evidence>
<comment type="caution">
    <text evidence="4">The sequence shown here is derived from an EMBL/GenBank/DDBJ whole genome shotgun (WGS) entry which is preliminary data.</text>
</comment>
<dbReference type="PANTHER" id="PTHR40763">
    <property type="entry name" value="MEMBRANE PROTEIN-RELATED"/>
    <property type="match status" value="1"/>
</dbReference>